<dbReference type="Gene3D" id="3.40.190.10">
    <property type="entry name" value="Periplasmic binding protein-like II"/>
    <property type="match status" value="2"/>
</dbReference>
<sequence length="444" mass="48618">MPAARRTPPSPPDADPGRRRVLAAVLGLPALSTGALAGCTENRAALVEDESVELSVFWWGSPQRAESTERALALYTARNPRVTFRVTWQANPGYYERLATQAAGGNPPDLLQIDDNFLAEYAQREILLDLTGHVADSRLDLRALPESLAAYAEVEGRTMAVAAAQNTPALAFNRTLLRRIGVPEPRMGMSYQEYLDWAGQVTRASDGRVAGTMDPSGDYRPFWLWLRTRNAELYRGRRLGFDISHAVEWFDLWQQARSARVTPSLELIARAVDGDPSRQLVVTGDTAASFIWSNQLADLQSHTRDELDLVSCPGPPAAHWARASMYWAAFRGTRHPDAVVDVINFLTNNLEVGRTLGIERGLSANLGVRRYVQQNLTDPAVKRSAAFEATLANRFGPAPAPPPKGHAKVRRLLTSAAESVQQGEATIRAAATRFVNESGAALAE</sequence>
<accession>A0A136PX71</accession>
<dbReference type="Proteomes" id="UP000070620">
    <property type="component" value="Unassembled WGS sequence"/>
</dbReference>
<dbReference type="PANTHER" id="PTHR43649">
    <property type="entry name" value="ARABINOSE-BINDING PROTEIN-RELATED"/>
    <property type="match status" value="1"/>
</dbReference>
<comment type="caution">
    <text evidence="1">The sequence shown here is derived from an EMBL/GenBank/DDBJ whole genome shotgun (WGS) entry which is preliminary data.</text>
</comment>
<dbReference type="SUPFAM" id="SSF53850">
    <property type="entry name" value="Periplasmic binding protein-like II"/>
    <property type="match status" value="1"/>
</dbReference>
<dbReference type="EMBL" id="LRQV01000011">
    <property type="protein sequence ID" value="KXK62973.1"/>
    <property type="molecule type" value="Genomic_DNA"/>
</dbReference>
<dbReference type="PANTHER" id="PTHR43649:SF12">
    <property type="entry name" value="DIACETYLCHITOBIOSE BINDING PROTEIN DASA"/>
    <property type="match status" value="1"/>
</dbReference>
<reference evidence="1 2" key="1">
    <citation type="submission" date="2016-01" db="EMBL/GenBank/DDBJ databases">
        <title>Whole genome sequence and analysis of Micromonospora rosaria DSM 803, which can produce antibacterial substance rosamicin.</title>
        <authorList>
            <person name="Yang H."/>
            <person name="He X."/>
            <person name="Zhu D."/>
        </authorList>
    </citation>
    <scope>NUCLEOTIDE SEQUENCE [LARGE SCALE GENOMIC DNA]</scope>
    <source>
        <strain evidence="1 2">DSM 803</strain>
    </source>
</reference>
<dbReference type="AlphaFoldDB" id="A0A136PX71"/>
<gene>
    <name evidence="1" type="ORF">AWW66_05640</name>
</gene>
<dbReference type="OrthoDB" id="7918484at2"/>
<dbReference type="InterPro" id="IPR050490">
    <property type="entry name" value="Bact_solute-bd_prot1"/>
</dbReference>
<dbReference type="Pfam" id="PF13416">
    <property type="entry name" value="SBP_bac_8"/>
    <property type="match status" value="1"/>
</dbReference>
<evidence type="ECO:0000313" key="2">
    <source>
        <dbReference type="Proteomes" id="UP000070620"/>
    </source>
</evidence>
<evidence type="ECO:0000313" key="1">
    <source>
        <dbReference type="EMBL" id="KXK62973.1"/>
    </source>
</evidence>
<name>A0A136PX71_9ACTN</name>
<organism evidence="1 2">
    <name type="scientific">Micromonospora rosaria</name>
    <dbReference type="NCBI Taxonomy" id="47874"/>
    <lineage>
        <taxon>Bacteria</taxon>
        <taxon>Bacillati</taxon>
        <taxon>Actinomycetota</taxon>
        <taxon>Actinomycetes</taxon>
        <taxon>Micromonosporales</taxon>
        <taxon>Micromonosporaceae</taxon>
        <taxon>Micromonospora</taxon>
    </lineage>
</organism>
<proteinExistence type="predicted"/>
<dbReference type="InterPro" id="IPR006059">
    <property type="entry name" value="SBP"/>
</dbReference>
<protein>
    <submittedName>
        <fullName evidence="1">ABC transporter substrate-binding protein</fullName>
    </submittedName>
</protein>
<keyword evidence="2" id="KW-1185">Reference proteome</keyword>
<dbReference type="RefSeq" id="WP_067360718.1">
    <property type="nucleotide sequence ID" value="NZ_JBIUBN010000001.1"/>
</dbReference>